<keyword evidence="11 17" id="KW-0472">Membrane</keyword>
<evidence type="ECO:0000256" key="1">
    <source>
        <dbReference type="ARBA" id="ARBA00004141"/>
    </source>
</evidence>
<feature type="transmembrane region" description="Helical" evidence="17">
    <location>
        <begin position="32"/>
        <end position="51"/>
    </location>
</feature>
<evidence type="ECO:0000256" key="7">
    <source>
        <dbReference type="ARBA" id="ARBA00022679"/>
    </source>
</evidence>
<dbReference type="STRING" id="571438.SAMN05192586_12315"/>
<dbReference type="InterPro" id="IPR000462">
    <property type="entry name" value="CDP-OH_P_trans"/>
</dbReference>
<keyword evidence="10" id="KW-0443">Lipid metabolism</keyword>
<evidence type="ECO:0000313" key="19">
    <source>
        <dbReference type="Proteomes" id="UP000199355"/>
    </source>
</evidence>
<dbReference type="AlphaFoldDB" id="A0A1G7QQL2"/>
<dbReference type="InterPro" id="IPR004570">
    <property type="entry name" value="Phosphatidylglycerol_P_synth"/>
</dbReference>
<dbReference type="GO" id="GO:0016020">
    <property type="term" value="C:membrane"/>
    <property type="evidence" value="ECO:0007669"/>
    <property type="project" value="UniProtKB-SubCell"/>
</dbReference>
<comment type="pathway">
    <text evidence="2">Phospholipid metabolism; phosphatidylglycerol biosynthesis; phosphatidylglycerol from CDP-diacylglycerol: step 1/2.</text>
</comment>
<dbReference type="GO" id="GO:0046474">
    <property type="term" value="P:glycerophospholipid biosynthetic process"/>
    <property type="evidence" value="ECO:0007669"/>
    <property type="project" value="TreeGrafter"/>
</dbReference>
<evidence type="ECO:0000256" key="5">
    <source>
        <dbReference type="ARBA" id="ARBA00014944"/>
    </source>
</evidence>
<dbReference type="PIRSF" id="PIRSF000847">
    <property type="entry name" value="Phos_ph_gly_syn"/>
    <property type="match status" value="1"/>
</dbReference>
<evidence type="ECO:0000256" key="6">
    <source>
        <dbReference type="ARBA" id="ARBA00022516"/>
    </source>
</evidence>
<protein>
    <recommendedName>
        <fullName evidence="5 15">CDP-diacylglycerol--glycerol-3-phosphate 3-phosphatidyltransferase</fullName>
        <ecNumber evidence="4 15">2.7.8.5</ecNumber>
    </recommendedName>
</protein>
<keyword evidence="8 17" id="KW-0812">Transmembrane</keyword>
<keyword evidence="9 17" id="KW-1133">Transmembrane helix</keyword>
<dbReference type="GO" id="GO:0008444">
    <property type="term" value="F:CDP-diacylglycerol-glycerol-3-phosphate 3-phosphatidyltransferase activity"/>
    <property type="evidence" value="ECO:0007669"/>
    <property type="project" value="UniProtKB-UniRule"/>
</dbReference>
<sequence length="187" mass="20457">MLNLANKITLLRILMAPLVVILLYFEGPATCVLAALAFIFASLTDWADGYIARRSNTVTSMGKFLDPLADKVLICSILIMFVKLGWAPAWVVIIIVCRELVVTGLRAIAMDEGIVLAADYLGKAKTVLQILAVVPLTLHYPLWGYDLRPIGLVLLYAAMLLAVGSGVNYCCNFYRRARAGQASEPRP</sequence>
<keyword evidence="7 16" id="KW-0808">Transferase</keyword>
<keyword evidence="12" id="KW-0594">Phospholipid biosynthesis</keyword>
<keyword evidence="13" id="KW-1208">Phospholipid metabolism</keyword>
<dbReference type="OrthoDB" id="9796672at2"/>
<dbReference type="PROSITE" id="PS00379">
    <property type="entry name" value="CDP_ALCOHOL_P_TRANSF"/>
    <property type="match status" value="1"/>
</dbReference>
<comment type="catalytic activity">
    <reaction evidence="14">
        <text>a CDP-1,2-diacyl-sn-glycerol + sn-glycerol 3-phosphate = a 1,2-diacyl-sn-glycero-3-phospho-(1'-sn-glycero-3'-phosphate) + CMP + H(+)</text>
        <dbReference type="Rhea" id="RHEA:12593"/>
        <dbReference type="ChEBI" id="CHEBI:15378"/>
        <dbReference type="ChEBI" id="CHEBI:57597"/>
        <dbReference type="ChEBI" id="CHEBI:58332"/>
        <dbReference type="ChEBI" id="CHEBI:60110"/>
        <dbReference type="ChEBI" id="CHEBI:60377"/>
        <dbReference type="EC" id="2.7.8.5"/>
    </reaction>
</comment>
<keyword evidence="6" id="KW-0444">Lipid biosynthesis</keyword>
<evidence type="ECO:0000313" key="18">
    <source>
        <dbReference type="EMBL" id="SDG00763.1"/>
    </source>
</evidence>
<dbReference type="InterPro" id="IPR043130">
    <property type="entry name" value="CDP-OH_PTrfase_TM_dom"/>
</dbReference>
<dbReference type="Pfam" id="PF01066">
    <property type="entry name" value="CDP-OH_P_transf"/>
    <property type="match status" value="1"/>
</dbReference>
<dbReference type="NCBIfam" id="TIGR00560">
    <property type="entry name" value="pgsA"/>
    <property type="match status" value="1"/>
</dbReference>
<name>A0A1G7QQL2_9BACT</name>
<evidence type="ECO:0000256" key="12">
    <source>
        <dbReference type="ARBA" id="ARBA00023209"/>
    </source>
</evidence>
<keyword evidence="19" id="KW-1185">Reference proteome</keyword>
<evidence type="ECO:0000256" key="17">
    <source>
        <dbReference type="SAM" id="Phobius"/>
    </source>
</evidence>
<evidence type="ECO:0000256" key="10">
    <source>
        <dbReference type="ARBA" id="ARBA00023098"/>
    </source>
</evidence>
<dbReference type="RefSeq" id="WP_092155182.1">
    <property type="nucleotide sequence ID" value="NZ_FNBX01000023.1"/>
</dbReference>
<dbReference type="PANTHER" id="PTHR14269">
    <property type="entry name" value="CDP-DIACYLGLYCEROL--GLYCEROL-3-PHOSPHATE 3-PHOSPHATIDYLTRANSFERASE-RELATED"/>
    <property type="match status" value="1"/>
</dbReference>
<evidence type="ECO:0000256" key="4">
    <source>
        <dbReference type="ARBA" id="ARBA00013170"/>
    </source>
</evidence>
<accession>A0A1G7QQL2</accession>
<evidence type="ECO:0000256" key="9">
    <source>
        <dbReference type="ARBA" id="ARBA00022989"/>
    </source>
</evidence>
<dbReference type="EC" id="2.7.8.5" evidence="4 15"/>
<dbReference type="PANTHER" id="PTHR14269:SF62">
    <property type="entry name" value="CDP-DIACYLGLYCEROL--GLYCEROL-3-PHOSPHATE 3-PHOSPHATIDYLTRANSFERASE 1, CHLOROPLASTIC"/>
    <property type="match status" value="1"/>
</dbReference>
<dbReference type="InterPro" id="IPR048254">
    <property type="entry name" value="CDP_ALCOHOL_P_TRANSF_CS"/>
</dbReference>
<reference evidence="19" key="1">
    <citation type="submission" date="2016-10" db="EMBL/GenBank/DDBJ databases">
        <authorList>
            <person name="Varghese N."/>
            <person name="Submissions S."/>
        </authorList>
    </citation>
    <scope>NUCLEOTIDE SEQUENCE [LARGE SCALE GENOMIC DNA]</scope>
    <source>
        <strain evidence="19">KHC7</strain>
    </source>
</reference>
<evidence type="ECO:0000256" key="3">
    <source>
        <dbReference type="ARBA" id="ARBA00010441"/>
    </source>
</evidence>
<feature type="transmembrane region" description="Helical" evidence="17">
    <location>
        <begin position="150"/>
        <end position="171"/>
    </location>
</feature>
<evidence type="ECO:0000256" key="14">
    <source>
        <dbReference type="ARBA" id="ARBA00048586"/>
    </source>
</evidence>
<dbReference type="InterPro" id="IPR050324">
    <property type="entry name" value="CDP-alcohol_PTase-I"/>
</dbReference>
<feature type="transmembrane region" description="Helical" evidence="17">
    <location>
        <begin position="72"/>
        <end position="96"/>
    </location>
</feature>
<proteinExistence type="inferred from homology"/>
<evidence type="ECO:0000256" key="13">
    <source>
        <dbReference type="ARBA" id="ARBA00023264"/>
    </source>
</evidence>
<comment type="similarity">
    <text evidence="3 16">Belongs to the CDP-alcohol phosphatidyltransferase class-I family.</text>
</comment>
<dbReference type="EMBL" id="FNBX01000023">
    <property type="protein sequence ID" value="SDG00763.1"/>
    <property type="molecule type" value="Genomic_DNA"/>
</dbReference>
<evidence type="ECO:0000256" key="16">
    <source>
        <dbReference type="RuleBase" id="RU003750"/>
    </source>
</evidence>
<gene>
    <name evidence="18" type="ORF">SAMN05192586_12315</name>
</gene>
<evidence type="ECO:0000256" key="2">
    <source>
        <dbReference type="ARBA" id="ARBA00005042"/>
    </source>
</evidence>
<organism evidence="18 19">
    <name type="scientific">Desulfovibrio legallii</name>
    <dbReference type="NCBI Taxonomy" id="571438"/>
    <lineage>
        <taxon>Bacteria</taxon>
        <taxon>Pseudomonadati</taxon>
        <taxon>Thermodesulfobacteriota</taxon>
        <taxon>Desulfovibrionia</taxon>
        <taxon>Desulfovibrionales</taxon>
        <taxon>Desulfovibrionaceae</taxon>
        <taxon>Desulfovibrio</taxon>
    </lineage>
</organism>
<dbReference type="Gene3D" id="1.20.120.1760">
    <property type="match status" value="1"/>
</dbReference>
<evidence type="ECO:0000256" key="8">
    <source>
        <dbReference type="ARBA" id="ARBA00022692"/>
    </source>
</evidence>
<comment type="subcellular location">
    <subcellularLocation>
        <location evidence="1">Membrane</location>
        <topology evidence="1">Multi-pass membrane protein</topology>
    </subcellularLocation>
</comment>
<dbReference type="Proteomes" id="UP000199355">
    <property type="component" value="Unassembled WGS sequence"/>
</dbReference>
<evidence type="ECO:0000256" key="15">
    <source>
        <dbReference type="NCBIfam" id="TIGR00560"/>
    </source>
</evidence>
<evidence type="ECO:0000256" key="11">
    <source>
        <dbReference type="ARBA" id="ARBA00023136"/>
    </source>
</evidence>